<proteinExistence type="predicted"/>
<dbReference type="EMBL" id="CM023481">
    <property type="protein sequence ID" value="KAH6944013.1"/>
    <property type="molecule type" value="Genomic_DNA"/>
</dbReference>
<sequence length="177" mass="20142">MRSLRRQGQRLARRWLIGGRKGCLRSRRITDSVRCNRLAGFKGVRWDCGSSSSLRSSSSNQGESSGRERREEVRPHHWQSGPVDRWSVSQVGQWLVVLGLEAHVATFATQGVGGEALLQLDSARLKELGVVSTSDRSLLKKKIKELRSQLDKERKAQEKELRAREKLQRKADKAKRK</sequence>
<evidence type="ECO:0000313" key="2">
    <source>
        <dbReference type="Proteomes" id="UP000821845"/>
    </source>
</evidence>
<evidence type="ECO:0000313" key="1">
    <source>
        <dbReference type="EMBL" id="KAH6944013.1"/>
    </source>
</evidence>
<dbReference type="Proteomes" id="UP000821845">
    <property type="component" value="Chromosome 1"/>
</dbReference>
<reference evidence="1" key="1">
    <citation type="submission" date="2020-05" db="EMBL/GenBank/DDBJ databases">
        <title>Large-scale comparative analyses of tick genomes elucidate their genetic diversity and vector capacities.</title>
        <authorList>
            <person name="Jia N."/>
            <person name="Wang J."/>
            <person name="Shi W."/>
            <person name="Du L."/>
            <person name="Sun Y."/>
            <person name="Zhan W."/>
            <person name="Jiang J."/>
            <person name="Wang Q."/>
            <person name="Zhang B."/>
            <person name="Ji P."/>
            <person name="Sakyi L.B."/>
            <person name="Cui X."/>
            <person name="Yuan T."/>
            <person name="Jiang B."/>
            <person name="Yang W."/>
            <person name="Lam T.T.-Y."/>
            <person name="Chang Q."/>
            <person name="Ding S."/>
            <person name="Wang X."/>
            <person name="Zhu J."/>
            <person name="Ruan X."/>
            <person name="Zhao L."/>
            <person name="Wei J."/>
            <person name="Que T."/>
            <person name="Du C."/>
            <person name="Cheng J."/>
            <person name="Dai P."/>
            <person name="Han X."/>
            <person name="Huang E."/>
            <person name="Gao Y."/>
            <person name="Liu J."/>
            <person name="Shao H."/>
            <person name="Ye R."/>
            <person name="Li L."/>
            <person name="Wei W."/>
            <person name="Wang X."/>
            <person name="Wang C."/>
            <person name="Yang T."/>
            <person name="Huo Q."/>
            <person name="Li W."/>
            <person name="Guo W."/>
            <person name="Chen H."/>
            <person name="Zhou L."/>
            <person name="Ni X."/>
            <person name="Tian J."/>
            <person name="Zhou Y."/>
            <person name="Sheng Y."/>
            <person name="Liu T."/>
            <person name="Pan Y."/>
            <person name="Xia L."/>
            <person name="Li J."/>
            <person name="Zhao F."/>
            <person name="Cao W."/>
        </authorList>
    </citation>
    <scope>NUCLEOTIDE SEQUENCE</scope>
    <source>
        <strain evidence="1">Hyas-2018</strain>
    </source>
</reference>
<organism evidence="1 2">
    <name type="scientific">Hyalomma asiaticum</name>
    <name type="common">Tick</name>
    <dbReference type="NCBI Taxonomy" id="266040"/>
    <lineage>
        <taxon>Eukaryota</taxon>
        <taxon>Metazoa</taxon>
        <taxon>Ecdysozoa</taxon>
        <taxon>Arthropoda</taxon>
        <taxon>Chelicerata</taxon>
        <taxon>Arachnida</taxon>
        <taxon>Acari</taxon>
        <taxon>Parasitiformes</taxon>
        <taxon>Ixodida</taxon>
        <taxon>Ixodoidea</taxon>
        <taxon>Ixodidae</taxon>
        <taxon>Hyalomminae</taxon>
        <taxon>Hyalomma</taxon>
    </lineage>
</organism>
<keyword evidence="2" id="KW-1185">Reference proteome</keyword>
<accession>A0ACB7TD03</accession>
<name>A0ACB7TD03_HYAAI</name>
<protein>
    <submittedName>
        <fullName evidence="1">Uncharacterized protein</fullName>
    </submittedName>
</protein>
<gene>
    <name evidence="1" type="ORF">HPB50_001180</name>
</gene>
<comment type="caution">
    <text evidence="1">The sequence shown here is derived from an EMBL/GenBank/DDBJ whole genome shotgun (WGS) entry which is preliminary data.</text>
</comment>